<gene>
    <name evidence="2" type="ORF">HGK34_21920</name>
</gene>
<sequence>MISRNGQDLAMTTCRGADAPGTPYDGRDSALPSPTCGFPASFNVHPGNLTVTATAYWTVTWEGGGQTGTINVTPPSTSTAIRIGETQTILD</sequence>
<dbReference type="EMBL" id="JABBYC010000102">
    <property type="protein sequence ID" value="MBL0888896.1"/>
    <property type="molecule type" value="Genomic_DNA"/>
</dbReference>
<evidence type="ECO:0000256" key="1">
    <source>
        <dbReference type="SAM" id="MobiDB-lite"/>
    </source>
</evidence>
<reference evidence="2 3" key="1">
    <citation type="journal article" date="2021" name="Arch. Microbiol.">
        <title>Myceligenerans indicum sp. nov., an actinobacterium isolated from mangrove sediment of Sundarbans, India.</title>
        <authorList>
            <person name="Asha K."/>
            <person name="Bhadury P."/>
        </authorList>
    </citation>
    <scope>NUCLEOTIDE SEQUENCE [LARGE SCALE GENOMIC DNA]</scope>
    <source>
        <strain evidence="2 3">I2</strain>
    </source>
</reference>
<accession>A0ABS1LRG0</accession>
<keyword evidence="3" id="KW-1185">Reference proteome</keyword>
<organism evidence="2 3">
    <name type="scientific">Myceligenerans indicum</name>
    <dbReference type="NCBI Taxonomy" id="2593663"/>
    <lineage>
        <taxon>Bacteria</taxon>
        <taxon>Bacillati</taxon>
        <taxon>Actinomycetota</taxon>
        <taxon>Actinomycetes</taxon>
        <taxon>Micrococcales</taxon>
        <taxon>Promicromonosporaceae</taxon>
        <taxon>Myceligenerans</taxon>
    </lineage>
</organism>
<feature type="region of interest" description="Disordered" evidence="1">
    <location>
        <begin position="1"/>
        <end position="30"/>
    </location>
</feature>
<dbReference type="RefSeq" id="WP_201851488.1">
    <property type="nucleotide sequence ID" value="NZ_JABBYC010000102.1"/>
</dbReference>
<comment type="caution">
    <text evidence="2">The sequence shown here is derived from an EMBL/GenBank/DDBJ whole genome shotgun (WGS) entry which is preliminary data.</text>
</comment>
<name>A0ABS1LRG0_9MICO</name>
<evidence type="ECO:0000313" key="2">
    <source>
        <dbReference type="EMBL" id="MBL0888896.1"/>
    </source>
</evidence>
<evidence type="ECO:0008006" key="4">
    <source>
        <dbReference type="Google" id="ProtNLM"/>
    </source>
</evidence>
<protein>
    <recommendedName>
        <fullName evidence="4">ATP/GTP-binding protein</fullName>
    </recommendedName>
</protein>
<evidence type="ECO:0000313" key="3">
    <source>
        <dbReference type="Proteomes" id="UP000675409"/>
    </source>
</evidence>
<dbReference type="Proteomes" id="UP000675409">
    <property type="component" value="Unassembled WGS sequence"/>
</dbReference>
<proteinExistence type="predicted"/>